<feature type="compositionally biased region" description="Low complexity" evidence="1">
    <location>
        <begin position="1"/>
        <end position="17"/>
    </location>
</feature>
<accession>A0A165NIR0</accession>
<keyword evidence="4" id="KW-1185">Reference proteome</keyword>
<organism evidence="3 4">
    <name type="scientific">Exidia glandulosa HHB12029</name>
    <dbReference type="NCBI Taxonomy" id="1314781"/>
    <lineage>
        <taxon>Eukaryota</taxon>
        <taxon>Fungi</taxon>
        <taxon>Dikarya</taxon>
        <taxon>Basidiomycota</taxon>
        <taxon>Agaricomycotina</taxon>
        <taxon>Agaricomycetes</taxon>
        <taxon>Auriculariales</taxon>
        <taxon>Exidiaceae</taxon>
        <taxon>Exidia</taxon>
    </lineage>
</organism>
<dbReference type="OrthoDB" id="10579044at2759"/>
<feature type="transmembrane region" description="Helical" evidence="2">
    <location>
        <begin position="144"/>
        <end position="166"/>
    </location>
</feature>
<keyword evidence="2" id="KW-0472">Membrane</keyword>
<feature type="transmembrane region" description="Helical" evidence="2">
    <location>
        <begin position="178"/>
        <end position="198"/>
    </location>
</feature>
<protein>
    <submittedName>
        <fullName evidence="3">Uncharacterized protein</fullName>
    </submittedName>
</protein>
<dbReference type="InParanoid" id="A0A165NIR0"/>
<keyword evidence="2" id="KW-0812">Transmembrane</keyword>
<sequence length="442" mass="49083">MSGSRRSSSMSGPPGRRTLPFNPNLPLPRVPSVVPLGLQLDNLWVTPSAPPQNLLPELLDASSPAITISRGLFAVLAAIATFGAGLAYSTYFQARSDAHPLALQMMAWSWTSFIFCVVLSLVWQIVLVPDFDDGAPGRGFRHKLVIFAVLVICLVCILAGTVLLSLALVPDAGTTVKAAGYAVAGLIGVLTFASVFRFTSTVSRRGKGVRMPSPTVPYGWHPIQPPRHSLNYGFESRDDHPRSHALRRVTIEEPLWSRDPRTQSDIHLPAAGSVPGPIIDDTRSRLTESPTPVVVPLAEQSHADSSTSGLLTDDVALRRFTLYYARLAWPLLVIRRRYEHFDSLQQRDRINIVAQTYRDLHYHSPIWYPIEGPNNAPFDPSDAALMDDFLLHLHRWEPVLQAVWFDGFHQIPPNEMTRYMLAARRGIQVAARQEQQDRSQTA</sequence>
<proteinExistence type="predicted"/>
<dbReference type="AlphaFoldDB" id="A0A165NIR0"/>
<feature type="region of interest" description="Disordered" evidence="1">
    <location>
        <begin position="1"/>
        <end position="23"/>
    </location>
</feature>
<evidence type="ECO:0000313" key="4">
    <source>
        <dbReference type="Proteomes" id="UP000077266"/>
    </source>
</evidence>
<name>A0A165NIR0_EXIGL</name>
<feature type="transmembrane region" description="Helical" evidence="2">
    <location>
        <begin position="103"/>
        <end position="123"/>
    </location>
</feature>
<evidence type="ECO:0000256" key="1">
    <source>
        <dbReference type="SAM" id="MobiDB-lite"/>
    </source>
</evidence>
<reference evidence="3 4" key="1">
    <citation type="journal article" date="2016" name="Mol. Biol. Evol.">
        <title>Comparative Genomics of Early-Diverging Mushroom-Forming Fungi Provides Insights into the Origins of Lignocellulose Decay Capabilities.</title>
        <authorList>
            <person name="Nagy L.G."/>
            <person name="Riley R."/>
            <person name="Tritt A."/>
            <person name="Adam C."/>
            <person name="Daum C."/>
            <person name="Floudas D."/>
            <person name="Sun H."/>
            <person name="Yadav J.S."/>
            <person name="Pangilinan J."/>
            <person name="Larsson K.H."/>
            <person name="Matsuura K."/>
            <person name="Barry K."/>
            <person name="Labutti K."/>
            <person name="Kuo R."/>
            <person name="Ohm R.A."/>
            <person name="Bhattacharya S.S."/>
            <person name="Shirouzu T."/>
            <person name="Yoshinaga Y."/>
            <person name="Martin F.M."/>
            <person name="Grigoriev I.V."/>
            <person name="Hibbett D.S."/>
        </authorList>
    </citation>
    <scope>NUCLEOTIDE SEQUENCE [LARGE SCALE GENOMIC DNA]</scope>
    <source>
        <strain evidence="3 4">HHB12029</strain>
    </source>
</reference>
<dbReference type="Proteomes" id="UP000077266">
    <property type="component" value="Unassembled WGS sequence"/>
</dbReference>
<evidence type="ECO:0000313" key="3">
    <source>
        <dbReference type="EMBL" id="KZW00805.1"/>
    </source>
</evidence>
<evidence type="ECO:0000256" key="2">
    <source>
        <dbReference type="SAM" id="Phobius"/>
    </source>
</evidence>
<dbReference type="EMBL" id="KV425898">
    <property type="protein sequence ID" value="KZW00805.1"/>
    <property type="molecule type" value="Genomic_DNA"/>
</dbReference>
<feature type="transmembrane region" description="Helical" evidence="2">
    <location>
        <begin position="72"/>
        <end position="91"/>
    </location>
</feature>
<gene>
    <name evidence="3" type="ORF">EXIGLDRAFT_745415</name>
</gene>
<keyword evidence="2" id="KW-1133">Transmembrane helix</keyword>